<comment type="caution">
    <text evidence="2">The sequence shown here is derived from an EMBL/GenBank/DDBJ whole genome shotgun (WGS) entry which is preliminary data.</text>
</comment>
<feature type="region of interest" description="Disordered" evidence="1">
    <location>
        <begin position="78"/>
        <end position="215"/>
    </location>
</feature>
<protein>
    <submittedName>
        <fullName evidence="2">Uncharacterized protein</fullName>
    </submittedName>
</protein>
<dbReference type="AlphaFoldDB" id="A0A1V8TI02"/>
<dbReference type="InParanoid" id="A0A1V8TI02"/>
<accession>A0A1V8TI02</accession>
<gene>
    <name evidence="2" type="ORF">B0A48_05264</name>
</gene>
<evidence type="ECO:0000313" key="3">
    <source>
        <dbReference type="Proteomes" id="UP000192596"/>
    </source>
</evidence>
<keyword evidence="3" id="KW-1185">Reference proteome</keyword>
<organism evidence="2 3">
    <name type="scientific">Cryoendolithus antarcticus</name>
    <dbReference type="NCBI Taxonomy" id="1507870"/>
    <lineage>
        <taxon>Eukaryota</taxon>
        <taxon>Fungi</taxon>
        <taxon>Dikarya</taxon>
        <taxon>Ascomycota</taxon>
        <taxon>Pezizomycotina</taxon>
        <taxon>Dothideomycetes</taxon>
        <taxon>Dothideomycetidae</taxon>
        <taxon>Cladosporiales</taxon>
        <taxon>Cladosporiaceae</taxon>
        <taxon>Cryoendolithus</taxon>
    </lineage>
</organism>
<sequence>MSNADPLTTSLTATNTQMVVSAFPEQPFNEVEVPAMLHTIPQPSTDVLTENVDNQNAAMDGVVTSLPDQNDTFMSASIEDRTDRQTLRPPPAIAKVTDGPCPESEAAAKATDRGDVIDLTDDTEPSPALPTRPIKPQENTTTKRKRANDDHDVATPASKKPTTPSTNPSTKAGAAQLTKVTAKAAAPTPTKVMTKPLNRGAVTPVKPKTVAKTTTKSLRTAASSALNTPTPVTPTPQRLLKDIPVLSPRYHKTYNSPLSTTPLKDPSTFSLKPPYWQRWPTPMYTALANEFRRQFDAEPFAAEHGKSVEEVEHIFHALIYEPMQSQAEKLRKLCEAKVEKRMKVLNGCGEKMRKWDIGKTRFTAELYGVKEGVVVFVNEKGEEIEAVFRRLGMADQEYIKGLASEEDWAKVTSGFE</sequence>
<feature type="compositionally biased region" description="Low complexity" evidence="1">
    <location>
        <begin position="154"/>
        <end position="215"/>
    </location>
</feature>
<proteinExistence type="predicted"/>
<dbReference type="Gene3D" id="2.30.30.700">
    <property type="entry name" value="SLA1 homology domain 1"/>
    <property type="match status" value="1"/>
</dbReference>
<dbReference type="Proteomes" id="UP000192596">
    <property type="component" value="Unassembled WGS sequence"/>
</dbReference>
<reference evidence="3" key="1">
    <citation type="submission" date="2017-03" db="EMBL/GenBank/DDBJ databases">
        <title>Genomes of endolithic fungi from Antarctica.</title>
        <authorList>
            <person name="Coleine C."/>
            <person name="Masonjones S."/>
            <person name="Stajich J.E."/>
        </authorList>
    </citation>
    <scope>NUCLEOTIDE SEQUENCE [LARGE SCALE GENOMIC DNA]</scope>
    <source>
        <strain evidence="3">CCFEE 5527</strain>
    </source>
</reference>
<dbReference type="STRING" id="1507870.A0A1V8TI02"/>
<name>A0A1V8TI02_9PEZI</name>
<dbReference type="EMBL" id="NAJO01000007">
    <property type="protein sequence ID" value="OQO11009.1"/>
    <property type="molecule type" value="Genomic_DNA"/>
</dbReference>
<evidence type="ECO:0000256" key="1">
    <source>
        <dbReference type="SAM" id="MobiDB-lite"/>
    </source>
</evidence>
<evidence type="ECO:0000313" key="2">
    <source>
        <dbReference type="EMBL" id="OQO11009.1"/>
    </source>
</evidence>